<dbReference type="HOGENOM" id="CLU_628599_0_0_1"/>
<dbReference type="Proteomes" id="UP000027265">
    <property type="component" value="Unassembled WGS sequence"/>
</dbReference>
<name>A0A067PNR8_9AGAM</name>
<gene>
    <name evidence="1" type="ORF">JAAARDRAFT_311876</name>
</gene>
<dbReference type="EMBL" id="KL197722">
    <property type="protein sequence ID" value="KDQ56443.1"/>
    <property type="molecule type" value="Genomic_DNA"/>
</dbReference>
<accession>A0A067PNR8</accession>
<organism evidence="1 2">
    <name type="scientific">Jaapia argillacea MUCL 33604</name>
    <dbReference type="NCBI Taxonomy" id="933084"/>
    <lineage>
        <taxon>Eukaryota</taxon>
        <taxon>Fungi</taxon>
        <taxon>Dikarya</taxon>
        <taxon>Basidiomycota</taxon>
        <taxon>Agaricomycotina</taxon>
        <taxon>Agaricomycetes</taxon>
        <taxon>Agaricomycetidae</taxon>
        <taxon>Jaapiales</taxon>
        <taxon>Jaapiaceae</taxon>
        <taxon>Jaapia</taxon>
    </lineage>
</organism>
<sequence length="436" mass="49899">MWRQLVISTDPVIRWSLSRLIPGLYRSVCMTSHTYLWDLVNDRPMHSEFQQLRSLWKSLVQFRLIYPDIFDRVPPPVLAAVCKYLGCSIVHFPALIPRSQLVDLKKLAEGVTQESRESLDALLRDPVLSMPFYVASTLFNLSIDFHKEQVFVLQGAQCGYPIQRATPPSTRRGLCSQLVNLVLHSAYIFAALTTICSRRPQWIDMASKLEIRPLLQQYTQSSDRSIRSRAQTLDSICLVRRDGLEWACNGVALRVGPTQADGSCEIEASFDHYRWPYPPCRQHVEGCQYLFLVDRLHSDLAVLWVPLSDMFKDPLCEHRPITIPRGPWATTAMHVGRYRTGNHDKGRLVLLSADLRPLSPVAGGLGQPKKLHVLAIRKEKVPYNPGAPDPEVYWMTEEHLVHAVTLRTSSNKFDPIRLYRTCNCDRGKKLWRSMSR</sequence>
<reference evidence="2" key="1">
    <citation type="journal article" date="2014" name="Proc. Natl. Acad. Sci. U.S.A.">
        <title>Extensive sampling of basidiomycete genomes demonstrates inadequacy of the white-rot/brown-rot paradigm for wood decay fungi.</title>
        <authorList>
            <person name="Riley R."/>
            <person name="Salamov A.A."/>
            <person name="Brown D.W."/>
            <person name="Nagy L.G."/>
            <person name="Floudas D."/>
            <person name="Held B.W."/>
            <person name="Levasseur A."/>
            <person name="Lombard V."/>
            <person name="Morin E."/>
            <person name="Otillar R."/>
            <person name="Lindquist E.A."/>
            <person name="Sun H."/>
            <person name="LaButti K.M."/>
            <person name="Schmutz J."/>
            <person name="Jabbour D."/>
            <person name="Luo H."/>
            <person name="Baker S.E."/>
            <person name="Pisabarro A.G."/>
            <person name="Walton J.D."/>
            <person name="Blanchette R.A."/>
            <person name="Henrissat B."/>
            <person name="Martin F."/>
            <person name="Cullen D."/>
            <person name="Hibbett D.S."/>
            <person name="Grigoriev I.V."/>
        </authorList>
    </citation>
    <scope>NUCLEOTIDE SEQUENCE [LARGE SCALE GENOMIC DNA]</scope>
    <source>
        <strain evidence="2">MUCL 33604</strain>
    </source>
</reference>
<dbReference type="AlphaFoldDB" id="A0A067PNR8"/>
<dbReference type="InParanoid" id="A0A067PNR8"/>
<protein>
    <submittedName>
        <fullName evidence="1">Uncharacterized protein</fullName>
    </submittedName>
</protein>
<evidence type="ECO:0000313" key="1">
    <source>
        <dbReference type="EMBL" id="KDQ56443.1"/>
    </source>
</evidence>
<keyword evidence="2" id="KW-1185">Reference proteome</keyword>
<proteinExistence type="predicted"/>
<evidence type="ECO:0000313" key="2">
    <source>
        <dbReference type="Proteomes" id="UP000027265"/>
    </source>
</evidence>